<evidence type="ECO:0000256" key="3">
    <source>
        <dbReference type="ARBA" id="ARBA00007812"/>
    </source>
</evidence>
<evidence type="ECO:0000256" key="6">
    <source>
        <dbReference type="ARBA" id="ARBA00022842"/>
    </source>
</evidence>
<dbReference type="InterPro" id="IPR012001">
    <property type="entry name" value="Thiamin_PyroP_enz_TPP-bd_dom"/>
</dbReference>
<dbReference type="InterPro" id="IPR012000">
    <property type="entry name" value="Thiamin_PyroP_enz_cen_dom"/>
</dbReference>
<dbReference type="InterPro" id="IPR017765">
    <property type="entry name" value="IPDC"/>
</dbReference>
<feature type="domain" description="Thiamine pyrophosphate enzyme TPP-binding" evidence="11">
    <location>
        <begin position="396"/>
        <end position="521"/>
    </location>
</feature>
<evidence type="ECO:0000259" key="11">
    <source>
        <dbReference type="Pfam" id="PF02775"/>
    </source>
</evidence>
<sequence length="552" mass="58803">MNLTHELLLALKARGATEIFGIPGDFALPLFGAMEKSGVLPLHTLSHEPGLGFAADAAARARGGLGVAAVTYGAGALNMINPMAAAYAERVPLVLLSGAPAVHEADSGLLLHHQVKTLDSQWRLLEEVTVDRARLDDARTAPALIARVLDQALRRAGPVYLEIPRDMPMQACEPVGSSPAEVVDTERLAACADELLSRLRQARRPFMLVGVEIRRYGIEEKVAELARRLNIPLATTLMGRGLLNQTGCAALGTYLGLAGDHELCEQVESSDGLLLLGAIVSDSNFAVSSKRIDFRHAIRVWQGQVEMGHHVYQAIPIAELVDAMLLRLPASPACSAPVQQAAPPNLPAAQELPAPDEAVSPAAIASALNQMMLAHGPMPVACDVGDCLFTALDLLPTDLLAPGYYATMGYGVPAGLGLQVATGRRPLVLVGDGAFQMTGWELGNARSLGCDPIVVLFNNSSWEMLRTFQPESHFHDRGEWDFASMAAGMGGKGYKVATVEELVRALALAHAERGRFQLLDVRLPPGAISPTLRRFVAAVKRLSMPDAGGPLR</sequence>
<dbReference type="Pfam" id="PF00205">
    <property type="entry name" value="TPP_enzyme_M"/>
    <property type="match status" value="1"/>
</dbReference>
<keyword evidence="14" id="KW-1185">Reference proteome</keyword>
<evidence type="ECO:0000313" key="13">
    <source>
        <dbReference type="EMBL" id="MDC8773489.1"/>
    </source>
</evidence>
<dbReference type="GO" id="GO:0050177">
    <property type="term" value="F:phenylpyruvate decarboxylase activity"/>
    <property type="evidence" value="ECO:0007669"/>
    <property type="project" value="UniProtKB-EC"/>
</dbReference>
<keyword evidence="5" id="KW-0210">Decarboxylase</keyword>
<dbReference type="Proteomes" id="UP001221189">
    <property type="component" value="Unassembled WGS sequence"/>
</dbReference>
<proteinExistence type="inferred from homology"/>
<dbReference type="RefSeq" id="WP_273601642.1">
    <property type="nucleotide sequence ID" value="NZ_JAQQXT010000012.1"/>
</dbReference>
<evidence type="ECO:0000259" key="12">
    <source>
        <dbReference type="Pfam" id="PF02776"/>
    </source>
</evidence>
<comment type="cofactor">
    <cofactor evidence="1">
        <name>a metal cation</name>
        <dbReference type="ChEBI" id="CHEBI:25213"/>
    </cofactor>
</comment>
<protein>
    <submittedName>
        <fullName evidence="13">Indolepyruvate/phenylpyruvate decarboxylase</fullName>
        <ecNumber evidence="13">4.1.1.43</ecNumber>
        <ecNumber evidence="13">4.1.1.74</ecNumber>
    </submittedName>
</protein>
<keyword evidence="7 9" id="KW-0786">Thiamine pyrophosphate</keyword>
<evidence type="ECO:0000313" key="14">
    <source>
        <dbReference type="Proteomes" id="UP001221189"/>
    </source>
</evidence>
<keyword evidence="4" id="KW-0479">Metal-binding</keyword>
<dbReference type="Gene3D" id="3.40.50.1220">
    <property type="entry name" value="TPP-binding domain"/>
    <property type="match status" value="1"/>
</dbReference>
<name>A0ABT5KJ69_9BURK</name>
<comment type="caution">
    <text evidence="13">The sequence shown here is derived from an EMBL/GenBank/DDBJ whole genome shotgun (WGS) entry which is preliminary data.</text>
</comment>
<evidence type="ECO:0000256" key="2">
    <source>
        <dbReference type="ARBA" id="ARBA00001964"/>
    </source>
</evidence>
<reference evidence="13 14" key="1">
    <citation type="submission" date="2022-10" db="EMBL/GenBank/DDBJ databases">
        <title>Paucibacter sp. hw1 Genome sequencing.</title>
        <authorList>
            <person name="Park S."/>
        </authorList>
    </citation>
    <scope>NUCLEOTIDE SEQUENCE [LARGE SCALE GENOMIC DNA]</scope>
    <source>
        <strain evidence="14">hw1</strain>
    </source>
</reference>
<dbReference type="EC" id="4.1.1.74" evidence="13"/>
<evidence type="ECO:0000256" key="4">
    <source>
        <dbReference type="ARBA" id="ARBA00022723"/>
    </source>
</evidence>
<evidence type="ECO:0000256" key="8">
    <source>
        <dbReference type="ARBA" id="ARBA00023239"/>
    </source>
</evidence>
<evidence type="ECO:0000256" key="9">
    <source>
        <dbReference type="RuleBase" id="RU362132"/>
    </source>
</evidence>
<dbReference type="PIRSF" id="PIRSF036565">
    <property type="entry name" value="Pyruvt_ip_decrb"/>
    <property type="match status" value="1"/>
</dbReference>
<dbReference type="PANTHER" id="PTHR43452:SF30">
    <property type="entry name" value="PYRUVATE DECARBOXYLASE ISOZYME 1-RELATED"/>
    <property type="match status" value="1"/>
</dbReference>
<dbReference type="GO" id="GO:0047434">
    <property type="term" value="F:indolepyruvate decarboxylase activity"/>
    <property type="evidence" value="ECO:0007669"/>
    <property type="project" value="UniProtKB-EC"/>
</dbReference>
<evidence type="ECO:0000256" key="1">
    <source>
        <dbReference type="ARBA" id="ARBA00001920"/>
    </source>
</evidence>
<dbReference type="InterPro" id="IPR012110">
    <property type="entry name" value="PDC/IPDC-like"/>
</dbReference>
<dbReference type="Pfam" id="PF02775">
    <property type="entry name" value="TPP_enzyme_C"/>
    <property type="match status" value="1"/>
</dbReference>
<dbReference type="NCBIfam" id="TIGR03394">
    <property type="entry name" value="indol_phenyl_DC"/>
    <property type="match status" value="1"/>
</dbReference>
<evidence type="ECO:0000259" key="10">
    <source>
        <dbReference type="Pfam" id="PF00205"/>
    </source>
</evidence>
<dbReference type="SUPFAM" id="SSF52467">
    <property type="entry name" value="DHS-like NAD/FAD-binding domain"/>
    <property type="match status" value="1"/>
</dbReference>
<comment type="similarity">
    <text evidence="3 9">Belongs to the TPP enzyme family.</text>
</comment>
<dbReference type="Gene3D" id="3.40.50.970">
    <property type="match status" value="2"/>
</dbReference>
<feature type="domain" description="Thiamine pyrophosphate enzyme central" evidence="10">
    <location>
        <begin position="193"/>
        <end position="325"/>
    </location>
</feature>
<dbReference type="PANTHER" id="PTHR43452">
    <property type="entry name" value="PYRUVATE DECARBOXYLASE"/>
    <property type="match status" value="1"/>
</dbReference>
<dbReference type="InterPro" id="IPR029061">
    <property type="entry name" value="THDP-binding"/>
</dbReference>
<feature type="domain" description="Thiamine pyrophosphate enzyme N-terminal TPP-binding" evidence="12">
    <location>
        <begin position="1"/>
        <end position="116"/>
    </location>
</feature>
<dbReference type="SUPFAM" id="SSF52518">
    <property type="entry name" value="Thiamin diphosphate-binding fold (THDP-binding)"/>
    <property type="match status" value="2"/>
</dbReference>
<keyword evidence="8 13" id="KW-0456">Lyase</keyword>
<keyword evidence="6" id="KW-0460">Magnesium</keyword>
<accession>A0ABT5KJ69</accession>
<dbReference type="Pfam" id="PF02776">
    <property type="entry name" value="TPP_enzyme_N"/>
    <property type="match status" value="1"/>
</dbReference>
<organism evidence="13 14">
    <name type="scientific">Roseateles albus</name>
    <dbReference type="NCBI Taxonomy" id="2987525"/>
    <lineage>
        <taxon>Bacteria</taxon>
        <taxon>Pseudomonadati</taxon>
        <taxon>Pseudomonadota</taxon>
        <taxon>Betaproteobacteria</taxon>
        <taxon>Burkholderiales</taxon>
        <taxon>Sphaerotilaceae</taxon>
        <taxon>Roseateles</taxon>
    </lineage>
</organism>
<dbReference type="EC" id="4.1.1.43" evidence="13"/>
<dbReference type="InterPro" id="IPR011766">
    <property type="entry name" value="TPP_enzyme_TPP-bd"/>
</dbReference>
<gene>
    <name evidence="13" type="primary">ipdC</name>
    <name evidence="13" type="ORF">PRZ03_18055</name>
</gene>
<evidence type="ECO:0000256" key="7">
    <source>
        <dbReference type="ARBA" id="ARBA00023052"/>
    </source>
</evidence>
<evidence type="ECO:0000256" key="5">
    <source>
        <dbReference type="ARBA" id="ARBA00022793"/>
    </source>
</evidence>
<comment type="cofactor">
    <cofactor evidence="2">
        <name>thiamine diphosphate</name>
        <dbReference type="ChEBI" id="CHEBI:58937"/>
    </cofactor>
</comment>
<dbReference type="EMBL" id="JAQQXT010000012">
    <property type="protein sequence ID" value="MDC8773489.1"/>
    <property type="molecule type" value="Genomic_DNA"/>
</dbReference>
<dbReference type="InterPro" id="IPR029035">
    <property type="entry name" value="DHS-like_NAD/FAD-binding_dom"/>
</dbReference>